<evidence type="ECO:0000313" key="1">
    <source>
        <dbReference type="EMBL" id="MBD1379201.1"/>
    </source>
</evidence>
<protein>
    <submittedName>
        <fullName evidence="1">Uncharacterized protein</fullName>
    </submittedName>
</protein>
<proteinExistence type="predicted"/>
<dbReference type="RefSeq" id="WP_191155590.1">
    <property type="nucleotide sequence ID" value="NZ_JACXAI010000002.1"/>
</dbReference>
<name>A0A926RVS3_9BACI</name>
<gene>
    <name evidence="1" type="ORF">IC621_03060</name>
</gene>
<sequence length="87" mass="10332">MSDEMPNVLIVPYNESPEEIIEDYAEMIKYNLKHGVPLEEILHDFFDEVNRWTAKQFLIDQAKECLQGLENIHKIETDFIDDELDDF</sequence>
<dbReference type="AlphaFoldDB" id="A0A926RVS3"/>
<dbReference type="EMBL" id="JACXAI010000002">
    <property type="protein sequence ID" value="MBD1379201.1"/>
    <property type="molecule type" value="Genomic_DNA"/>
</dbReference>
<evidence type="ECO:0000313" key="2">
    <source>
        <dbReference type="Proteomes" id="UP000626844"/>
    </source>
</evidence>
<accession>A0A926RVS3</accession>
<organism evidence="1 2">
    <name type="scientific">Metabacillus arenae</name>
    <dbReference type="NCBI Taxonomy" id="2771434"/>
    <lineage>
        <taxon>Bacteria</taxon>
        <taxon>Bacillati</taxon>
        <taxon>Bacillota</taxon>
        <taxon>Bacilli</taxon>
        <taxon>Bacillales</taxon>
        <taxon>Bacillaceae</taxon>
        <taxon>Metabacillus</taxon>
    </lineage>
</organism>
<dbReference type="Proteomes" id="UP000626844">
    <property type="component" value="Unassembled WGS sequence"/>
</dbReference>
<comment type="caution">
    <text evidence="1">The sequence shown here is derived from an EMBL/GenBank/DDBJ whole genome shotgun (WGS) entry which is preliminary data.</text>
</comment>
<reference evidence="1" key="1">
    <citation type="submission" date="2020-09" db="EMBL/GenBank/DDBJ databases">
        <title>A novel bacterium of genus Bacillus, isolated from South China Sea.</title>
        <authorList>
            <person name="Huang H."/>
            <person name="Mo K."/>
            <person name="Hu Y."/>
        </authorList>
    </citation>
    <scope>NUCLEOTIDE SEQUENCE</scope>
    <source>
        <strain evidence="1">IB182487</strain>
    </source>
</reference>
<keyword evidence="2" id="KW-1185">Reference proteome</keyword>